<dbReference type="InterPro" id="IPR009389">
    <property type="entry name" value="DUF1045"/>
</dbReference>
<dbReference type="EMBL" id="BEZZ01204054">
    <property type="protein sequence ID" value="GCC47011.1"/>
    <property type="molecule type" value="Genomic_DNA"/>
</dbReference>
<dbReference type="AlphaFoldDB" id="A0A401TWH6"/>
<organism evidence="1 2">
    <name type="scientific">Chiloscyllium punctatum</name>
    <name type="common">Brownbanded bambooshark</name>
    <name type="synonym">Hemiscyllium punctatum</name>
    <dbReference type="NCBI Taxonomy" id="137246"/>
    <lineage>
        <taxon>Eukaryota</taxon>
        <taxon>Metazoa</taxon>
        <taxon>Chordata</taxon>
        <taxon>Craniata</taxon>
        <taxon>Vertebrata</taxon>
        <taxon>Chondrichthyes</taxon>
        <taxon>Elasmobranchii</taxon>
        <taxon>Galeomorphii</taxon>
        <taxon>Galeoidea</taxon>
        <taxon>Orectolobiformes</taxon>
        <taxon>Hemiscylliidae</taxon>
        <taxon>Chiloscyllium</taxon>
    </lineage>
</organism>
<dbReference type="Pfam" id="PF06299">
    <property type="entry name" value="DUF1045"/>
    <property type="match status" value="1"/>
</dbReference>
<evidence type="ECO:0008006" key="3">
    <source>
        <dbReference type="Google" id="ProtNLM"/>
    </source>
</evidence>
<keyword evidence="2" id="KW-1185">Reference proteome</keyword>
<comment type="caution">
    <text evidence="1">The sequence shown here is derived from an EMBL/GenBank/DDBJ whole genome shotgun (WGS) entry which is preliminary data.</text>
</comment>
<proteinExistence type="predicted"/>
<sequence length="167" mass="18578">KAPTALADGSNEAALLDACAAFAGRARRIPVIEPVVDAISGFIAVIPASRSDDLQQLAADCVTAFDPFRAPLTAEDRARRKPERLTARQCDYLDRWGYPYVMEEFRFHMTLTGRLSDERRGPIVARLRERFAAVDLSTLAIDRIALFKQAEPASRFRIIGSWLLQAS</sequence>
<reference evidence="1 2" key="1">
    <citation type="journal article" date="2018" name="Nat. Ecol. Evol.">
        <title>Shark genomes provide insights into elasmobranch evolution and the origin of vertebrates.</title>
        <authorList>
            <person name="Hara Y"/>
            <person name="Yamaguchi K"/>
            <person name="Onimaru K"/>
            <person name="Kadota M"/>
            <person name="Koyanagi M"/>
            <person name="Keeley SD"/>
            <person name="Tatsumi K"/>
            <person name="Tanaka K"/>
            <person name="Motone F"/>
            <person name="Kageyama Y"/>
            <person name="Nozu R"/>
            <person name="Adachi N"/>
            <person name="Nishimura O"/>
            <person name="Nakagawa R"/>
            <person name="Tanegashima C"/>
            <person name="Kiyatake I"/>
            <person name="Matsumoto R"/>
            <person name="Murakumo K"/>
            <person name="Nishida K"/>
            <person name="Terakita A"/>
            <person name="Kuratani S"/>
            <person name="Sato K"/>
            <person name="Hyodo S Kuraku.S."/>
        </authorList>
    </citation>
    <scope>NUCLEOTIDE SEQUENCE [LARGE SCALE GENOMIC DNA]</scope>
</reference>
<dbReference type="Proteomes" id="UP000287033">
    <property type="component" value="Unassembled WGS sequence"/>
</dbReference>
<protein>
    <recommendedName>
        <fullName evidence="3">Phosphonate metabolism protein</fullName>
    </recommendedName>
</protein>
<feature type="non-terminal residue" evidence="1">
    <location>
        <position position="1"/>
    </location>
</feature>
<evidence type="ECO:0000313" key="1">
    <source>
        <dbReference type="EMBL" id="GCC47011.1"/>
    </source>
</evidence>
<evidence type="ECO:0000313" key="2">
    <source>
        <dbReference type="Proteomes" id="UP000287033"/>
    </source>
</evidence>
<gene>
    <name evidence="1" type="ORF">chiPu_0031216</name>
</gene>
<dbReference type="STRING" id="137246.A0A401TWH6"/>
<accession>A0A401TWH6</accession>
<name>A0A401TWH6_CHIPU</name>